<dbReference type="EMBL" id="OX395126">
    <property type="protein sequence ID" value="CAI5761818.1"/>
    <property type="molecule type" value="Genomic_DNA"/>
</dbReference>
<keyword evidence="2" id="KW-1185">Reference proteome</keyword>
<dbReference type="AlphaFoldDB" id="A0AA35JNE5"/>
<evidence type="ECO:0000313" key="1">
    <source>
        <dbReference type="EMBL" id="CAI5761818.1"/>
    </source>
</evidence>
<reference evidence="1" key="1">
    <citation type="submission" date="2022-12" db="EMBL/GenBank/DDBJ databases">
        <authorList>
            <person name="Alioto T."/>
            <person name="Alioto T."/>
            <person name="Gomez Garrido J."/>
        </authorList>
    </citation>
    <scope>NUCLEOTIDE SEQUENCE</scope>
</reference>
<evidence type="ECO:0000313" key="2">
    <source>
        <dbReference type="Proteomes" id="UP001178461"/>
    </source>
</evidence>
<organism evidence="1 2">
    <name type="scientific">Podarcis lilfordi</name>
    <name type="common">Lilford's wall lizard</name>
    <dbReference type="NCBI Taxonomy" id="74358"/>
    <lineage>
        <taxon>Eukaryota</taxon>
        <taxon>Metazoa</taxon>
        <taxon>Chordata</taxon>
        <taxon>Craniata</taxon>
        <taxon>Vertebrata</taxon>
        <taxon>Euteleostomi</taxon>
        <taxon>Lepidosauria</taxon>
        <taxon>Squamata</taxon>
        <taxon>Bifurcata</taxon>
        <taxon>Unidentata</taxon>
        <taxon>Episquamata</taxon>
        <taxon>Laterata</taxon>
        <taxon>Lacertibaenia</taxon>
        <taxon>Lacertidae</taxon>
        <taxon>Podarcis</taxon>
    </lineage>
</organism>
<protein>
    <submittedName>
        <fullName evidence="1">Uncharacterized protein</fullName>
    </submittedName>
</protein>
<sequence>MVAGIGDRANVLLDGKIRSLLLMLPTMCRGDTIDSPGHFINLAAALRKYDNPLSVLFALHEQNELCVPGGACHCCASLCGIDIHGAISICEVALVRLLPCHKGGSDWRLTQ</sequence>
<dbReference type="Proteomes" id="UP001178461">
    <property type="component" value="Chromosome 1"/>
</dbReference>
<name>A0AA35JNE5_9SAUR</name>
<proteinExistence type="predicted"/>
<gene>
    <name evidence="1" type="ORF">PODLI_1B010283</name>
</gene>
<accession>A0AA35JNE5</accession>